<name>A0A4C1TWL6_EUMVA</name>
<gene>
    <name evidence="1" type="ORF">EVAR_9117_1</name>
</gene>
<dbReference type="OrthoDB" id="8063408at2759"/>
<comment type="caution">
    <text evidence="1">The sequence shown here is derived from an EMBL/GenBank/DDBJ whole genome shotgun (WGS) entry which is preliminary data.</text>
</comment>
<dbReference type="EMBL" id="BGZK01000095">
    <property type="protein sequence ID" value="GBP18274.1"/>
    <property type="molecule type" value="Genomic_DNA"/>
</dbReference>
<sequence length="124" mass="13740">MSPEPQAGLSQEEAMDIEEKIESSDSDFEYDLKAPELFNQTDLNDLIRDLGLSKSASEILASKLKEFLTTVQGNTISSNILLKKITSYFGNKVVIQSIPVFFACGIVEPKVNIGLNVIGLLMWR</sequence>
<keyword evidence="2" id="KW-1185">Reference proteome</keyword>
<protein>
    <submittedName>
        <fullName evidence="1">Uncharacterized protein</fullName>
    </submittedName>
</protein>
<dbReference type="AlphaFoldDB" id="A0A4C1TWL6"/>
<evidence type="ECO:0000313" key="1">
    <source>
        <dbReference type="EMBL" id="GBP18274.1"/>
    </source>
</evidence>
<evidence type="ECO:0000313" key="2">
    <source>
        <dbReference type="Proteomes" id="UP000299102"/>
    </source>
</evidence>
<reference evidence="1 2" key="1">
    <citation type="journal article" date="2019" name="Commun. Biol.">
        <title>The bagworm genome reveals a unique fibroin gene that provides high tensile strength.</title>
        <authorList>
            <person name="Kono N."/>
            <person name="Nakamura H."/>
            <person name="Ohtoshi R."/>
            <person name="Tomita M."/>
            <person name="Numata K."/>
            <person name="Arakawa K."/>
        </authorList>
    </citation>
    <scope>NUCLEOTIDE SEQUENCE [LARGE SCALE GENOMIC DNA]</scope>
</reference>
<accession>A0A4C1TWL6</accession>
<dbReference type="Proteomes" id="UP000299102">
    <property type="component" value="Unassembled WGS sequence"/>
</dbReference>
<proteinExistence type="predicted"/>
<organism evidence="1 2">
    <name type="scientific">Eumeta variegata</name>
    <name type="common">Bagworm moth</name>
    <name type="synonym">Eumeta japonica</name>
    <dbReference type="NCBI Taxonomy" id="151549"/>
    <lineage>
        <taxon>Eukaryota</taxon>
        <taxon>Metazoa</taxon>
        <taxon>Ecdysozoa</taxon>
        <taxon>Arthropoda</taxon>
        <taxon>Hexapoda</taxon>
        <taxon>Insecta</taxon>
        <taxon>Pterygota</taxon>
        <taxon>Neoptera</taxon>
        <taxon>Endopterygota</taxon>
        <taxon>Lepidoptera</taxon>
        <taxon>Glossata</taxon>
        <taxon>Ditrysia</taxon>
        <taxon>Tineoidea</taxon>
        <taxon>Psychidae</taxon>
        <taxon>Oiketicinae</taxon>
        <taxon>Eumeta</taxon>
    </lineage>
</organism>